<comment type="caution">
    <text evidence="1">The sequence shown here is derived from an EMBL/GenBank/DDBJ whole genome shotgun (WGS) entry which is preliminary data.</text>
</comment>
<dbReference type="AlphaFoldDB" id="A0AA88GLP2"/>
<dbReference type="InterPro" id="IPR001611">
    <property type="entry name" value="Leu-rich_rpt"/>
</dbReference>
<dbReference type="GO" id="GO:0048471">
    <property type="term" value="C:perinuclear region of cytoplasm"/>
    <property type="evidence" value="ECO:0007669"/>
    <property type="project" value="TreeGrafter"/>
</dbReference>
<sequence>MKTQQSRWEHSVVNHHDHDDDHNLTLSNCIPHEICFHIMTFLDMDTLIHKCFLISKSWNVMARKIPLSVLDMGSPIEQAHDRLKLLSNCQQLMNITFMDLSRGREIHDKTDDIFKELATCTTLQNLKVLHACGHLSDIGLQALAQSSYMSNLRELRLLFGNDGITEYGIQILSTSPMMRHLKILYLCDSKISPRGVQHLVQANFKLTELQLPQSDTDAVGSVGNGGAIAIGNSPQMNHLTILNLENNAIEDEGALSLIRSEHMKNLTSLDLSSNLNLSKAVAMLIASTMKHLTHLTLGYTNIGEEGAIAIVTSPHMSNLTFLSLEGLRLGEVFAMKLASSSYCSKLKELHLFYNYLGDSGAQHIASSEYMKNLTSLYLGNNNIGDSGAKSIASSEYMKNLTNLSLCYNHISDDGAMCISSSIYMSNLRMLKMPNFRLTYK</sequence>
<evidence type="ECO:0008006" key="3">
    <source>
        <dbReference type="Google" id="ProtNLM"/>
    </source>
</evidence>
<dbReference type="PANTHER" id="PTHR24113:SF15">
    <property type="entry name" value="NACHT DOMAIN-CONTAINING PROTEIN"/>
    <property type="match status" value="1"/>
</dbReference>
<evidence type="ECO:0000313" key="1">
    <source>
        <dbReference type="EMBL" id="KAG2379426.1"/>
    </source>
</evidence>
<dbReference type="GO" id="GO:0005634">
    <property type="term" value="C:nucleus"/>
    <property type="evidence" value="ECO:0007669"/>
    <property type="project" value="TreeGrafter"/>
</dbReference>
<reference evidence="1 2" key="1">
    <citation type="journal article" date="2018" name="BMC Genomics">
        <title>The genome of Naegleria lovaniensis, the basis for a comparative approach to unravel pathogenicity factors of the human pathogenic amoeba N. fowleri.</title>
        <authorList>
            <person name="Liechti N."/>
            <person name="Schurch N."/>
            <person name="Bruggmann R."/>
            <person name="Wittwer M."/>
        </authorList>
    </citation>
    <scope>NUCLEOTIDE SEQUENCE [LARGE SCALE GENOMIC DNA]</scope>
    <source>
        <strain evidence="1 2">ATCC 30569</strain>
    </source>
</reference>
<dbReference type="GO" id="GO:0005096">
    <property type="term" value="F:GTPase activator activity"/>
    <property type="evidence" value="ECO:0007669"/>
    <property type="project" value="InterPro"/>
</dbReference>
<keyword evidence="2" id="KW-1185">Reference proteome</keyword>
<dbReference type="Gene3D" id="3.80.10.10">
    <property type="entry name" value="Ribonuclease Inhibitor"/>
    <property type="match status" value="3"/>
</dbReference>
<dbReference type="EMBL" id="PYSW02000028">
    <property type="protein sequence ID" value="KAG2379426.1"/>
    <property type="molecule type" value="Genomic_DNA"/>
</dbReference>
<accession>A0AA88GLP2</accession>
<name>A0AA88GLP2_NAELO</name>
<dbReference type="Gene3D" id="1.20.1280.50">
    <property type="match status" value="1"/>
</dbReference>
<dbReference type="GO" id="GO:0031267">
    <property type="term" value="F:small GTPase binding"/>
    <property type="evidence" value="ECO:0007669"/>
    <property type="project" value="TreeGrafter"/>
</dbReference>
<gene>
    <name evidence="1" type="ORF">C9374_006543</name>
</gene>
<dbReference type="InterPro" id="IPR032675">
    <property type="entry name" value="LRR_dom_sf"/>
</dbReference>
<dbReference type="GO" id="GO:0005829">
    <property type="term" value="C:cytosol"/>
    <property type="evidence" value="ECO:0007669"/>
    <property type="project" value="TreeGrafter"/>
</dbReference>
<dbReference type="GO" id="GO:0006913">
    <property type="term" value="P:nucleocytoplasmic transport"/>
    <property type="evidence" value="ECO:0007669"/>
    <property type="project" value="TreeGrafter"/>
</dbReference>
<dbReference type="SMART" id="SM00368">
    <property type="entry name" value="LRR_RI"/>
    <property type="match status" value="6"/>
</dbReference>
<organism evidence="1 2">
    <name type="scientific">Naegleria lovaniensis</name>
    <name type="common">Amoeba</name>
    <dbReference type="NCBI Taxonomy" id="51637"/>
    <lineage>
        <taxon>Eukaryota</taxon>
        <taxon>Discoba</taxon>
        <taxon>Heterolobosea</taxon>
        <taxon>Tetramitia</taxon>
        <taxon>Eutetramitia</taxon>
        <taxon>Vahlkampfiidae</taxon>
        <taxon>Naegleria</taxon>
    </lineage>
</organism>
<dbReference type="InterPro" id="IPR006553">
    <property type="entry name" value="Leu-rich_rpt_Cys-con_subtyp"/>
</dbReference>
<dbReference type="InterPro" id="IPR027038">
    <property type="entry name" value="RanGap"/>
</dbReference>
<dbReference type="PANTHER" id="PTHR24113">
    <property type="entry name" value="RAN GTPASE-ACTIVATING PROTEIN 1"/>
    <property type="match status" value="1"/>
</dbReference>
<dbReference type="Proteomes" id="UP000816034">
    <property type="component" value="Unassembled WGS sequence"/>
</dbReference>
<evidence type="ECO:0000313" key="2">
    <source>
        <dbReference type="Proteomes" id="UP000816034"/>
    </source>
</evidence>
<dbReference type="SUPFAM" id="SSF52047">
    <property type="entry name" value="RNI-like"/>
    <property type="match status" value="1"/>
</dbReference>
<dbReference type="GeneID" id="68098997"/>
<dbReference type="SMART" id="SM00367">
    <property type="entry name" value="LRR_CC"/>
    <property type="match status" value="6"/>
</dbReference>
<dbReference type="RefSeq" id="XP_044546688.1">
    <property type="nucleotide sequence ID" value="XM_044696415.1"/>
</dbReference>
<proteinExistence type="predicted"/>
<protein>
    <recommendedName>
        <fullName evidence="3">F-box domain-containing protein</fullName>
    </recommendedName>
</protein>
<dbReference type="Pfam" id="PF13516">
    <property type="entry name" value="LRR_6"/>
    <property type="match status" value="5"/>
</dbReference>